<feature type="region of interest" description="Disordered" evidence="1">
    <location>
        <begin position="1"/>
        <end position="138"/>
    </location>
</feature>
<evidence type="ECO:0000313" key="2">
    <source>
        <dbReference type="EMBL" id="QSS64436.1"/>
    </source>
</evidence>
<organism evidence="2 3">
    <name type="scientific">Ajellomyces capsulatus</name>
    <name type="common">Darling's disease fungus</name>
    <name type="synonym">Histoplasma capsulatum</name>
    <dbReference type="NCBI Taxonomy" id="5037"/>
    <lineage>
        <taxon>Eukaryota</taxon>
        <taxon>Fungi</taxon>
        <taxon>Dikarya</taxon>
        <taxon>Ascomycota</taxon>
        <taxon>Pezizomycotina</taxon>
        <taxon>Eurotiomycetes</taxon>
        <taxon>Eurotiomycetidae</taxon>
        <taxon>Onygenales</taxon>
        <taxon>Ajellomycetaceae</taxon>
        <taxon>Histoplasma</taxon>
    </lineage>
</organism>
<feature type="compositionally biased region" description="Basic and acidic residues" evidence="1">
    <location>
        <begin position="257"/>
        <end position="269"/>
    </location>
</feature>
<evidence type="ECO:0000313" key="3">
    <source>
        <dbReference type="Proteomes" id="UP000663671"/>
    </source>
</evidence>
<reference evidence="2" key="1">
    <citation type="submission" date="2021-01" db="EMBL/GenBank/DDBJ databases">
        <title>Chromosome-level genome assembly of a human fungal pathogen reveals clustering of transcriptionally co-regulated genes.</title>
        <authorList>
            <person name="Voorhies M."/>
            <person name="Cohen S."/>
            <person name="Shea T.P."/>
            <person name="Petrus S."/>
            <person name="Munoz J.F."/>
            <person name="Poplawski S."/>
            <person name="Goldman W.E."/>
            <person name="Michael T."/>
            <person name="Cuomo C.A."/>
            <person name="Sil A."/>
            <person name="Beyhan S."/>
        </authorList>
    </citation>
    <scope>NUCLEOTIDE SEQUENCE</scope>
    <source>
        <strain evidence="2">WU24</strain>
    </source>
</reference>
<evidence type="ECO:0000256" key="1">
    <source>
        <dbReference type="SAM" id="MobiDB-lite"/>
    </source>
</evidence>
<feature type="compositionally biased region" description="Polar residues" evidence="1">
    <location>
        <begin position="122"/>
        <end position="138"/>
    </location>
</feature>
<dbReference type="Proteomes" id="UP000663671">
    <property type="component" value="Chromosome 1"/>
</dbReference>
<accession>A0A8A1MD59</accession>
<protein>
    <submittedName>
        <fullName evidence="2">LIM domain-containing protein</fullName>
    </submittedName>
</protein>
<gene>
    <name evidence="2" type="ORF">I7I51_01503</name>
</gene>
<dbReference type="VEuPathDB" id="FungiDB:I7I51_01503"/>
<name>A0A8A1MD59_AJECA</name>
<sequence length="348" mass="38933">MIHSRSKHGTRKVSPPGPSYMNEEQIATYLKDLRTNRPPRPNGSRPFPTKSISSSQKLRSDLPPRASSALSMNIDSENHRVSSLEPYQRSASALSHHRKHSTLSNGSVSTEQSLEEEPEQSYDLSRSLSPAASIRSTTGTYRVRGQRWMEREEARSLRQALEEMDFRDDEKRLHAAAQEEATQLVFSHQTSGFPKLNPHAPYLNPDLIATNQFRQHLKKGAYARSQSMNTSEERSQSVSQSRSHRSASDSSSNGGRTGRESPEFQRRVDPTGSNLSPKIVDVPEDNETISVTKNGTLTQKPRVNFALETDNSNSPRTVVQRKASPRTRIATSKFVASRHSTISQEIPS</sequence>
<proteinExistence type="predicted"/>
<dbReference type="OrthoDB" id="15567at2759"/>
<feature type="region of interest" description="Disordered" evidence="1">
    <location>
        <begin position="221"/>
        <end position="296"/>
    </location>
</feature>
<dbReference type="AlphaFoldDB" id="A0A8A1MD59"/>
<feature type="compositionally biased region" description="Basic residues" evidence="1">
    <location>
        <begin position="1"/>
        <end position="11"/>
    </location>
</feature>
<dbReference type="EMBL" id="CP069114">
    <property type="protein sequence ID" value="QSS64436.1"/>
    <property type="molecule type" value="Genomic_DNA"/>
</dbReference>
<feature type="compositionally biased region" description="Polar residues" evidence="1">
    <location>
        <begin position="102"/>
        <end position="112"/>
    </location>
</feature>